<evidence type="ECO:0000313" key="3">
    <source>
        <dbReference type="Proteomes" id="UP000241771"/>
    </source>
</evidence>
<feature type="transmembrane region" description="Helical" evidence="1">
    <location>
        <begin position="46"/>
        <end position="64"/>
    </location>
</feature>
<dbReference type="EMBL" id="PYMA01000009">
    <property type="protein sequence ID" value="PSW18705.1"/>
    <property type="molecule type" value="Genomic_DNA"/>
</dbReference>
<comment type="caution">
    <text evidence="2">The sequence shown here is derived from an EMBL/GenBank/DDBJ whole genome shotgun (WGS) entry which is preliminary data.</text>
</comment>
<feature type="transmembrane region" description="Helical" evidence="1">
    <location>
        <begin position="21"/>
        <end position="40"/>
    </location>
</feature>
<keyword evidence="1" id="KW-1133">Transmembrane helix</keyword>
<name>A0A2T3NR26_9GAMM</name>
<dbReference type="RefSeq" id="WP_036832173.1">
    <property type="nucleotide sequence ID" value="NZ_JGVO01001616.1"/>
</dbReference>
<keyword evidence="1" id="KW-0472">Membrane</keyword>
<evidence type="ECO:0000313" key="2">
    <source>
        <dbReference type="EMBL" id="PSW18705.1"/>
    </source>
</evidence>
<protein>
    <submittedName>
        <fullName evidence="2">Uncharacterized protein</fullName>
    </submittedName>
</protein>
<sequence length="89" mass="10279">MNEPVSIEQLDKKIKKQKLGFMINLCCVLLLAMLTVLRYFSADDSWWITGIAFVFCTAALKSNHKFWQKTVNLKQDRIAASKKQSRRNG</sequence>
<dbReference type="AlphaFoldDB" id="A0A2T3NR26"/>
<keyword evidence="1" id="KW-0812">Transmembrane</keyword>
<dbReference type="Proteomes" id="UP000241771">
    <property type="component" value="Unassembled WGS sequence"/>
</dbReference>
<evidence type="ECO:0000256" key="1">
    <source>
        <dbReference type="SAM" id="Phobius"/>
    </source>
</evidence>
<gene>
    <name evidence="2" type="ORF">C9I98_14615</name>
</gene>
<keyword evidence="3" id="KW-1185">Reference proteome</keyword>
<proteinExistence type="predicted"/>
<accession>A0A2T3NR26</accession>
<organism evidence="2 3">
    <name type="scientific">Photobacterium sanctipauli</name>
    <dbReference type="NCBI Taxonomy" id="1342794"/>
    <lineage>
        <taxon>Bacteria</taxon>
        <taxon>Pseudomonadati</taxon>
        <taxon>Pseudomonadota</taxon>
        <taxon>Gammaproteobacteria</taxon>
        <taxon>Vibrionales</taxon>
        <taxon>Vibrionaceae</taxon>
        <taxon>Photobacterium</taxon>
    </lineage>
</organism>
<reference evidence="2 3" key="1">
    <citation type="submission" date="2018-01" db="EMBL/GenBank/DDBJ databases">
        <title>Whole genome sequencing of Histamine producing bacteria.</title>
        <authorList>
            <person name="Butler K."/>
        </authorList>
    </citation>
    <scope>NUCLEOTIDE SEQUENCE [LARGE SCALE GENOMIC DNA]</scope>
    <source>
        <strain evidence="2 3">DSM 100436</strain>
    </source>
</reference>